<dbReference type="AlphaFoldDB" id="A0AAU9QCM7"/>
<reference evidence="1" key="1">
    <citation type="submission" date="2022-01" db="EMBL/GenBank/DDBJ databases">
        <authorList>
            <person name="Lagorce A."/>
        </authorList>
    </citation>
    <scope>NUCLEOTIDE SEQUENCE</scope>
    <source>
        <strain evidence="1">Th15_F1_D04</strain>
    </source>
</reference>
<name>A0AAU9QCM7_9VIBR</name>
<evidence type="ECO:0000313" key="1">
    <source>
        <dbReference type="EMBL" id="CAH1541080.1"/>
    </source>
</evidence>
<protein>
    <submittedName>
        <fullName evidence="1">Uncharacterized protein</fullName>
    </submittedName>
</protein>
<accession>A0AAU9QCM7</accession>
<proteinExistence type="predicted"/>
<dbReference type="EMBL" id="CAKMTQ010000067">
    <property type="protein sequence ID" value="CAH1541080.1"/>
    <property type="molecule type" value="Genomic_DNA"/>
</dbReference>
<sequence>MLSGLSIIFQSVKKIDLDQFSQLKYPQSSGLPQQNDLNH</sequence>
<organism evidence="1 2">
    <name type="scientific">Vibrio owensii</name>
    <dbReference type="NCBI Taxonomy" id="696485"/>
    <lineage>
        <taxon>Bacteria</taxon>
        <taxon>Pseudomonadati</taxon>
        <taxon>Pseudomonadota</taxon>
        <taxon>Gammaproteobacteria</taxon>
        <taxon>Vibrionales</taxon>
        <taxon>Vibrionaceae</taxon>
        <taxon>Vibrio</taxon>
    </lineage>
</organism>
<gene>
    <name evidence="1" type="ORF">THF1D04_70006</name>
</gene>
<evidence type="ECO:0000313" key="2">
    <source>
        <dbReference type="Proteomes" id="UP001295420"/>
    </source>
</evidence>
<comment type="caution">
    <text evidence="1">The sequence shown here is derived from an EMBL/GenBank/DDBJ whole genome shotgun (WGS) entry which is preliminary data.</text>
</comment>
<dbReference type="Proteomes" id="UP001295420">
    <property type="component" value="Unassembled WGS sequence"/>
</dbReference>